<name>A0A6N7XNG3_9FIRM</name>
<dbReference type="PIRSF" id="PIRSF001259">
    <property type="entry name" value="RibA"/>
    <property type="match status" value="1"/>
</dbReference>
<dbReference type="EC" id="3.5.4.25" evidence="19"/>
<evidence type="ECO:0000313" key="21">
    <source>
        <dbReference type="EMBL" id="MST71081.1"/>
    </source>
</evidence>
<dbReference type="GO" id="GO:0005525">
    <property type="term" value="F:GTP binding"/>
    <property type="evidence" value="ECO:0007669"/>
    <property type="project" value="UniProtKB-KW"/>
</dbReference>
<evidence type="ECO:0000256" key="17">
    <source>
        <dbReference type="ARBA" id="ARBA00043932"/>
    </source>
</evidence>
<feature type="binding site" evidence="19">
    <location>
        <position position="32"/>
    </location>
    <ligand>
        <name>Mg(2+)</name>
        <dbReference type="ChEBI" id="CHEBI:18420"/>
        <label>1</label>
    </ligand>
</feature>
<evidence type="ECO:0000256" key="7">
    <source>
        <dbReference type="ARBA" id="ARBA00022619"/>
    </source>
</evidence>
<feature type="binding site" evidence="19">
    <location>
        <position position="260"/>
    </location>
    <ligand>
        <name>Zn(2+)</name>
        <dbReference type="ChEBI" id="CHEBI:29105"/>
        <note>catalytic</note>
    </ligand>
</feature>
<evidence type="ECO:0000256" key="3">
    <source>
        <dbReference type="ARBA" id="ARBA00002284"/>
    </source>
</evidence>
<dbReference type="NCBIfam" id="NF001591">
    <property type="entry name" value="PRK00393.1"/>
    <property type="match status" value="1"/>
</dbReference>
<dbReference type="GO" id="GO:0003935">
    <property type="term" value="F:GTP cyclohydrolase II activity"/>
    <property type="evidence" value="ECO:0007669"/>
    <property type="project" value="UniProtKB-UniRule"/>
</dbReference>
<dbReference type="GO" id="GO:0000287">
    <property type="term" value="F:magnesium ion binding"/>
    <property type="evidence" value="ECO:0007669"/>
    <property type="project" value="UniProtKB-UniRule"/>
</dbReference>
<comment type="catalytic activity">
    <reaction evidence="18 19">
        <text>GTP + 4 H2O = 2,5-diamino-6-hydroxy-4-(5-phosphoribosylamino)-pyrimidine + formate + 2 phosphate + 3 H(+)</text>
        <dbReference type="Rhea" id="RHEA:23704"/>
        <dbReference type="ChEBI" id="CHEBI:15377"/>
        <dbReference type="ChEBI" id="CHEBI:15378"/>
        <dbReference type="ChEBI" id="CHEBI:15740"/>
        <dbReference type="ChEBI" id="CHEBI:37565"/>
        <dbReference type="ChEBI" id="CHEBI:43474"/>
        <dbReference type="ChEBI" id="CHEBI:58614"/>
        <dbReference type="EC" id="3.5.4.25"/>
    </reaction>
</comment>
<dbReference type="HAMAP" id="MF_01283">
    <property type="entry name" value="RibBA"/>
    <property type="match status" value="1"/>
</dbReference>
<comment type="pathway">
    <text evidence="4 19">Cofactor biosynthesis; riboflavin biosynthesis; 5-amino-6-(D-ribitylamino)uracil from GTP: step 1/4.</text>
</comment>
<dbReference type="AlphaFoldDB" id="A0A6N7XNG3"/>
<evidence type="ECO:0000256" key="11">
    <source>
        <dbReference type="ARBA" id="ARBA00022833"/>
    </source>
</evidence>
<dbReference type="CDD" id="cd00641">
    <property type="entry name" value="GTP_cyclohydro2"/>
    <property type="match status" value="1"/>
</dbReference>
<keyword evidence="7 19" id="KW-0686">Riboflavin biosynthesis</keyword>
<dbReference type="InterPro" id="IPR016299">
    <property type="entry name" value="Riboflavin_synth_RibBA"/>
</dbReference>
<feature type="binding site" evidence="19">
    <location>
        <position position="273"/>
    </location>
    <ligand>
        <name>Zn(2+)</name>
        <dbReference type="ChEBI" id="CHEBI:29105"/>
        <note>catalytic</note>
    </ligand>
</feature>
<dbReference type="InterPro" id="IPR000422">
    <property type="entry name" value="DHBP_synthase_RibB"/>
</dbReference>
<dbReference type="SUPFAM" id="SSF55821">
    <property type="entry name" value="YrdC/RibB"/>
    <property type="match status" value="1"/>
</dbReference>
<feature type="binding site" evidence="19">
    <location>
        <position position="355"/>
    </location>
    <ligand>
        <name>GTP</name>
        <dbReference type="ChEBI" id="CHEBI:37565"/>
    </ligand>
</feature>
<dbReference type="InterPro" id="IPR000926">
    <property type="entry name" value="RibA"/>
</dbReference>
<comment type="function">
    <text evidence="17 19">Catalyzes the conversion of GTP to 2,5-diamino-6-ribosylamino-4(3H)-pyrimidinone 5'-phosphate (DARP), formate and pyrophosphate.</text>
</comment>
<dbReference type="SUPFAM" id="SSF142695">
    <property type="entry name" value="RibA-like"/>
    <property type="match status" value="1"/>
</dbReference>
<dbReference type="NCBIfam" id="NF006803">
    <property type="entry name" value="PRK09311.1"/>
    <property type="match status" value="1"/>
</dbReference>
<dbReference type="FunFam" id="3.90.870.10:FF:000001">
    <property type="entry name" value="Riboflavin biosynthesis protein RibBA"/>
    <property type="match status" value="1"/>
</dbReference>
<evidence type="ECO:0000256" key="8">
    <source>
        <dbReference type="ARBA" id="ARBA00022723"/>
    </source>
</evidence>
<evidence type="ECO:0000256" key="18">
    <source>
        <dbReference type="ARBA" id="ARBA00049295"/>
    </source>
</evidence>
<reference evidence="21 22" key="1">
    <citation type="submission" date="2019-08" db="EMBL/GenBank/DDBJ databases">
        <title>In-depth cultivation of the pig gut microbiome towards novel bacterial diversity and tailored functional studies.</title>
        <authorList>
            <person name="Wylensek D."/>
            <person name="Hitch T.C.A."/>
            <person name="Clavel T."/>
        </authorList>
    </citation>
    <scope>NUCLEOTIDE SEQUENCE [LARGE SCALE GENOMIC DNA]</scope>
    <source>
        <strain evidence="21 22">WCA-MUC-591-APC-4B</strain>
    </source>
</reference>
<feature type="binding site" evidence="19">
    <location>
        <position position="146"/>
    </location>
    <ligand>
        <name>Mg(2+)</name>
        <dbReference type="ChEBI" id="CHEBI:18420"/>
        <label>2</label>
    </ligand>
</feature>
<dbReference type="InterPro" id="IPR036144">
    <property type="entry name" value="RibA-like_sf"/>
</dbReference>
<keyword evidence="8 19" id="KW-0479">Metal-binding</keyword>
<feature type="binding site" evidence="19">
    <location>
        <position position="167"/>
    </location>
    <ligand>
        <name>D-ribulose 5-phosphate</name>
        <dbReference type="ChEBI" id="CHEBI:58121"/>
    </ligand>
</feature>
<evidence type="ECO:0000256" key="2">
    <source>
        <dbReference type="ARBA" id="ARBA00001936"/>
    </source>
</evidence>
<accession>A0A6N7XNG3</accession>
<feature type="binding site" evidence="19">
    <location>
        <begin position="255"/>
        <end position="259"/>
    </location>
    <ligand>
        <name>GTP</name>
        <dbReference type="ChEBI" id="CHEBI:37565"/>
    </ligand>
</feature>
<evidence type="ECO:0000256" key="16">
    <source>
        <dbReference type="ARBA" id="ARBA00023268"/>
    </source>
</evidence>
<proteinExistence type="inferred from homology"/>
<protein>
    <recommendedName>
        <fullName evidence="19">Riboflavin biosynthesis protein RibBA</fullName>
    </recommendedName>
    <domain>
        <recommendedName>
            <fullName evidence="19">3,4-dihydroxy-2-butanone 4-phosphate synthase</fullName>
            <shortName evidence="19">DHBP synthase</shortName>
            <ecNumber evidence="19">4.1.99.12</ecNumber>
        </recommendedName>
    </domain>
    <domain>
        <recommendedName>
            <fullName evidence="19">GTP cyclohydrolase-2</fullName>
            <ecNumber evidence="19">3.5.4.25</ecNumber>
        </recommendedName>
        <alternativeName>
            <fullName evidence="19">GTP cyclohydrolase II</fullName>
        </alternativeName>
    </domain>
</protein>
<comment type="cofactor">
    <cofactor evidence="2">
        <name>Mn(2+)</name>
        <dbReference type="ChEBI" id="CHEBI:29035"/>
    </cofactor>
</comment>
<keyword evidence="14 19" id="KW-0464">Manganese</keyword>
<evidence type="ECO:0000313" key="22">
    <source>
        <dbReference type="Proteomes" id="UP000469424"/>
    </source>
</evidence>
<comment type="pathway">
    <text evidence="5 19">Cofactor biosynthesis; riboflavin biosynthesis; 2-hydroxy-3-oxobutyl phosphate from D-ribulose 5-phosphate: step 1/1.</text>
</comment>
<evidence type="ECO:0000256" key="13">
    <source>
        <dbReference type="ARBA" id="ARBA00023134"/>
    </source>
</evidence>
<dbReference type="GO" id="GO:0009231">
    <property type="term" value="P:riboflavin biosynthetic process"/>
    <property type="evidence" value="ECO:0007669"/>
    <property type="project" value="UniProtKB-UniRule"/>
</dbReference>
<feature type="binding site" evidence="19">
    <location>
        <position position="36"/>
    </location>
    <ligand>
        <name>D-ribulose 5-phosphate</name>
        <dbReference type="ChEBI" id="CHEBI:58121"/>
    </ligand>
</feature>
<sequence length="407" mass="46001">MAMSFKYNTVEEALEALRAGKLILCTDDPDRENEGDLICAAEHATTENVNFMATHAKGLICTPMSVDFAHRLNLPQMVSENTDNHCTAFTVSVDHVNTTTGISAEERGYTCRMLTDPETQPNDLRRPGHVFPLVARHGGVLVRNGHTEATVDLMRLAGLKEVGLCCEVMREDGTMMRAPELQKMSEEYDICFITIKDLQDYIRRYEKHMNCVANAKLPTVYGEFRIKGYVNDITGEHHVALVCGDIRDGEDVLCRVHSECLTGDVFGSARCDCGDQLHTAMKMVQEEGRGVILYMRQEGRGIGLINKLKAYELQEHGRDTVEANVELGFEPDLREYWSGAQMLQDLGVKSIRLMTNNPSKIYGLEGFDFKITQRVPIEIQPGKYDEFYLRTKKDKMGHVFEQIKFDK</sequence>
<keyword evidence="22" id="KW-1185">Reference proteome</keyword>
<dbReference type="Gene3D" id="3.90.870.10">
    <property type="entry name" value="DHBP synthase"/>
    <property type="match status" value="1"/>
</dbReference>
<dbReference type="NCBIfam" id="TIGR00506">
    <property type="entry name" value="ribB"/>
    <property type="match status" value="1"/>
</dbReference>
<comment type="catalytic activity">
    <reaction evidence="1 19">
        <text>D-ribulose 5-phosphate = (2S)-2-hydroxy-3-oxobutyl phosphate + formate + H(+)</text>
        <dbReference type="Rhea" id="RHEA:18457"/>
        <dbReference type="ChEBI" id="CHEBI:15378"/>
        <dbReference type="ChEBI" id="CHEBI:15740"/>
        <dbReference type="ChEBI" id="CHEBI:58121"/>
        <dbReference type="ChEBI" id="CHEBI:58830"/>
        <dbReference type="EC" id="4.1.99.12"/>
    </reaction>
</comment>
<dbReference type="Gene3D" id="3.40.50.10990">
    <property type="entry name" value="GTP cyclohydrolase II"/>
    <property type="match status" value="1"/>
</dbReference>
<dbReference type="HAMAP" id="MF_00180">
    <property type="entry name" value="RibB"/>
    <property type="match status" value="1"/>
</dbReference>
<keyword evidence="9 19" id="KW-0547">Nucleotide-binding</keyword>
<feature type="binding site" evidence="19">
    <location>
        <position position="271"/>
    </location>
    <ligand>
        <name>Zn(2+)</name>
        <dbReference type="ChEBI" id="CHEBI:29105"/>
        <note>catalytic</note>
    </ligand>
</feature>
<dbReference type="GO" id="GO:0030145">
    <property type="term" value="F:manganese ion binding"/>
    <property type="evidence" value="ECO:0007669"/>
    <property type="project" value="UniProtKB-UniRule"/>
</dbReference>
<feature type="region of interest" description="DHBP synthase" evidence="19">
    <location>
        <begin position="1"/>
        <end position="204"/>
    </location>
</feature>
<evidence type="ECO:0000259" key="20">
    <source>
        <dbReference type="Pfam" id="PF00925"/>
    </source>
</evidence>
<keyword evidence="10 19" id="KW-0378">Hydrolase</keyword>
<dbReference type="Proteomes" id="UP000469424">
    <property type="component" value="Unassembled WGS sequence"/>
</dbReference>
<dbReference type="GO" id="GO:0008270">
    <property type="term" value="F:zinc ion binding"/>
    <property type="evidence" value="ECO:0007669"/>
    <property type="project" value="UniProtKB-UniRule"/>
</dbReference>
<feature type="active site" description="Nucleophile; for GTP cyclohydrolase activity" evidence="19">
    <location>
        <position position="334"/>
    </location>
</feature>
<evidence type="ECO:0000256" key="9">
    <source>
        <dbReference type="ARBA" id="ARBA00022741"/>
    </source>
</evidence>
<feature type="binding site" evidence="19">
    <location>
        <begin position="298"/>
        <end position="300"/>
    </location>
    <ligand>
        <name>GTP</name>
        <dbReference type="ChEBI" id="CHEBI:37565"/>
    </ligand>
</feature>
<evidence type="ECO:0000256" key="1">
    <source>
        <dbReference type="ARBA" id="ARBA00000141"/>
    </source>
</evidence>
<dbReference type="InterPro" id="IPR032677">
    <property type="entry name" value="GTP_cyclohydro_II"/>
</dbReference>
<dbReference type="EMBL" id="VUNA01000013">
    <property type="protein sequence ID" value="MST71081.1"/>
    <property type="molecule type" value="Genomic_DNA"/>
</dbReference>
<dbReference type="PANTHER" id="PTHR21327:SF18">
    <property type="entry name" value="3,4-DIHYDROXY-2-BUTANONE 4-PHOSPHATE SYNTHASE"/>
    <property type="match status" value="1"/>
</dbReference>
<comment type="function">
    <text evidence="3 19">Catalyzes the conversion of D-ribulose 5-phosphate to formate and 3,4-dihydroxy-2-butanone 4-phosphate.</text>
</comment>
<feature type="binding site" evidence="19">
    <location>
        <begin position="31"/>
        <end position="32"/>
    </location>
    <ligand>
        <name>D-ribulose 5-phosphate</name>
        <dbReference type="ChEBI" id="CHEBI:58121"/>
    </ligand>
</feature>
<feature type="domain" description="GTP cyclohydrolase II" evidence="20">
    <location>
        <begin position="212"/>
        <end position="376"/>
    </location>
</feature>
<organism evidence="21 22">
    <name type="scientific">Mogibacterium kristiansenii</name>
    <dbReference type="NCBI Taxonomy" id="2606708"/>
    <lineage>
        <taxon>Bacteria</taxon>
        <taxon>Bacillati</taxon>
        <taxon>Bacillota</taxon>
        <taxon>Clostridia</taxon>
        <taxon>Peptostreptococcales</taxon>
        <taxon>Anaerovoracaceae</taxon>
        <taxon>Mogibacterium</taxon>
    </lineage>
</organism>
<comment type="caution">
    <text evidence="21">The sequence shown here is derived from an EMBL/GenBank/DDBJ whole genome shotgun (WGS) entry which is preliminary data.</text>
</comment>
<feature type="site" description="Essential for DHBP synthase activity" evidence="19">
    <location>
        <position position="129"/>
    </location>
</feature>
<evidence type="ECO:0000256" key="10">
    <source>
        <dbReference type="ARBA" id="ARBA00022801"/>
    </source>
</evidence>
<feature type="binding site" evidence="19">
    <location>
        <begin position="143"/>
        <end position="147"/>
    </location>
    <ligand>
        <name>D-ribulose 5-phosphate</name>
        <dbReference type="ChEBI" id="CHEBI:58121"/>
    </ligand>
</feature>
<dbReference type="Pfam" id="PF00926">
    <property type="entry name" value="DHBP_synthase"/>
    <property type="match status" value="1"/>
</dbReference>
<feature type="binding site" evidence="19">
    <location>
        <position position="32"/>
    </location>
    <ligand>
        <name>Mg(2+)</name>
        <dbReference type="ChEBI" id="CHEBI:18420"/>
        <label>2</label>
    </ligand>
</feature>
<dbReference type="InterPro" id="IPR017945">
    <property type="entry name" value="DHBP_synth_RibB-like_a/b_dom"/>
</dbReference>
<comment type="similarity">
    <text evidence="6 19">In the N-terminal section; belongs to the DHBP synthase family.</text>
</comment>
<dbReference type="GO" id="GO:0008686">
    <property type="term" value="F:3,4-dihydroxy-2-butanone-4-phosphate synthase activity"/>
    <property type="evidence" value="ECO:0007669"/>
    <property type="project" value="UniProtKB-UniRule"/>
</dbReference>
<feature type="binding site" evidence="19">
    <location>
        <position position="320"/>
    </location>
    <ligand>
        <name>GTP</name>
        <dbReference type="ChEBI" id="CHEBI:37565"/>
    </ligand>
</feature>
<dbReference type="NCBIfam" id="TIGR00505">
    <property type="entry name" value="ribA"/>
    <property type="match status" value="1"/>
</dbReference>
<feature type="region of interest" description="GTP cyclohydrolase II" evidence="19">
    <location>
        <begin position="205"/>
        <end position="407"/>
    </location>
</feature>
<keyword evidence="13 19" id="KW-0342">GTP-binding</keyword>
<comment type="cofactor">
    <cofactor evidence="19">
        <name>Mg(2+)</name>
        <dbReference type="ChEBI" id="CHEBI:18420"/>
    </cofactor>
    <cofactor evidence="19">
        <name>Mn(2+)</name>
        <dbReference type="ChEBI" id="CHEBI:29035"/>
    </cofactor>
    <text evidence="19">Binds 2 divalent metal cations per subunit. Magnesium or manganese.</text>
</comment>
<dbReference type="UniPathway" id="UPA00275">
    <property type="reaction ID" value="UER00399"/>
</dbReference>
<keyword evidence="16 19" id="KW-0511">Multifunctional enzyme</keyword>
<evidence type="ECO:0000256" key="6">
    <source>
        <dbReference type="ARBA" id="ARBA00005520"/>
    </source>
</evidence>
<dbReference type="GO" id="GO:0005829">
    <property type="term" value="C:cytosol"/>
    <property type="evidence" value="ECO:0007669"/>
    <property type="project" value="TreeGrafter"/>
</dbReference>
<comment type="cofactor">
    <cofactor evidence="19">
        <name>Zn(2+)</name>
        <dbReference type="ChEBI" id="CHEBI:29105"/>
    </cofactor>
    <text evidence="19">Binds 1 zinc ion per subunit.</text>
</comment>
<feature type="binding site" evidence="19">
    <location>
        <position position="276"/>
    </location>
    <ligand>
        <name>GTP</name>
        <dbReference type="ChEBI" id="CHEBI:37565"/>
    </ligand>
</feature>
<feature type="binding site" evidence="19">
    <location>
        <position position="360"/>
    </location>
    <ligand>
        <name>GTP</name>
        <dbReference type="ChEBI" id="CHEBI:37565"/>
    </ligand>
</feature>
<feature type="site" description="Essential for DHBP synthase activity" evidence="19">
    <location>
        <position position="167"/>
    </location>
</feature>
<keyword evidence="11 19" id="KW-0862">Zinc</keyword>
<comment type="similarity">
    <text evidence="19">In the C-terminal section; belongs to the GTP cyclohydrolase II family.</text>
</comment>
<evidence type="ECO:0000256" key="5">
    <source>
        <dbReference type="ARBA" id="ARBA00004904"/>
    </source>
</evidence>
<keyword evidence="12 19" id="KW-0460">Magnesium</keyword>
<keyword evidence="15 19" id="KW-0456">Lyase</keyword>
<dbReference type="HAMAP" id="MF_00179">
    <property type="entry name" value="RibA"/>
    <property type="match status" value="1"/>
</dbReference>
<dbReference type="PANTHER" id="PTHR21327">
    <property type="entry name" value="GTP CYCLOHYDROLASE II-RELATED"/>
    <property type="match status" value="1"/>
</dbReference>
<dbReference type="FunFam" id="3.40.50.10990:FF:000001">
    <property type="entry name" value="Riboflavin biosynthesis protein RibBA"/>
    <property type="match status" value="1"/>
</dbReference>
<dbReference type="EC" id="4.1.99.12" evidence="19"/>
<evidence type="ECO:0000256" key="4">
    <source>
        <dbReference type="ARBA" id="ARBA00004853"/>
    </source>
</evidence>
<gene>
    <name evidence="19" type="primary">ribBA</name>
    <name evidence="21" type="ORF">FYJ65_07015</name>
</gene>
<evidence type="ECO:0000256" key="12">
    <source>
        <dbReference type="ARBA" id="ARBA00022842"/>
    </source>
</evidence>
<evidence type="ECO:0000256" key="15">
    <source>
        <dbReference type="ARBA" id="ARBA00023239"/>
    </source>
</evidence>
<evidence type="ECO:0000256" key="19">
    <source>
        <dbReference type="HAMAP-Rule" id="MF_01283"/>
    </source>
</evidence>
<dbReference type="Pfam" id="PF00925">
    <property type="entry name" value="GTP_cyclohydro2"/>
    <property type="match status" value="1"/>
</dbReference>
<feature type="active site" description="Proton acceptor; for GTP cyclohydrolase activity" evidence="19">
    <location>
        <position position="332"/>
    </location>
</feature>
<evidence type="ECO:0000256" key="14">
    <source>
        <dbReference type="ARBA" id="ARBA00023211"/>
    </source>
</evidence>